<evidence type="ECO:0000313" key="2">
    <source>
        <dbReference type="EMBL" id="SVB53815.1"/>
    </source>
</evidence>
<protein>
    <recommendedName>
        <fullName evidence="1">Predicted 3'-5' exonuclease PolB-like domain-containing protein</fullName>
    </recommendedName>
</protein>
<dbReference type="AlphaFoldDB" id="A0A382ETR3"/>
<reference evidence="2" key="1">
    <citation type="submission" date="2018-05" db="EMBL/GenBank/DDBJ databases">
        <authorList>
            <person name="Lanie J.A."/>
            <person name="Ng W.-L."/>
            <person name="Kazmierczak K.M."/>
            <person name="Andrzejewski T.M."/>
            <person name="Davidsen T.M."/>
            <person name="Wayne K.J."/>
            <person name="Tettelin H."/>
            <person name="Glass J.I."/>
            <person name="Rusch D."/>
            <person name="Podicherti R."/>
            <person name="Tsui H.-C.T."/>
            <person name="Winkler M.E."/>
        </authorList>
    </citation>
    <scope>NUCLEOTIDE SEQUENCE</scope>
</reference>
<dbReference type="InterPro" id="IPR036397">
    <property type="entry name" value="RNaseH_sf"/>
</dbReference>
<dbReference type="SUPFAM" id="SSF53098">
    <property type="entry name" value="Ribonuclease H-like"/>
    <property type="match status" value="1"/>
</dbReference>
<gene>
    <name evidence="2" type="ORF">METZ01_LOCUS206669</name>
</gene>
<feature type="domain" description="Predicted 3'-5' exonuclease PolB-like" evidence="1">
    <location>
        <begin position="55"/>
        <end position="274"/>
    </location>
</feature>
<accession>A0A382ETR3</accession>
<dbReference type="InterPro" id="IPR012337">
    <property type="entry name" value="RNaseH-like_sf"/>
</dbReference>
<dbReference type="GO" id="GO:0003676">
    <property type="term" value="F:nucleic acid binding"/>
    <property type="evidence" value="ECO:0007669"/>
    <property type="project" value="InterPro"/>
</dbReference>
<dbReference type="InterPro" id="IPR019288">
    <property type="entry name" value="3'-5'_exonuclease_PolB-like"/>
</dbReference>
<sequence>MFKTVKPHVWAFDAEWVPDPQTGREVYGLAEETAVDDIVELMYQRGGATEEDPRPYLKTILCRVVSVSAVTRSEEDDTVRVQLTSLPSFSGTGVQALPEAELIQRFLEGVGRTQPQLVGYNSGGADLRILLQRGVALGVQAGDFARRPDKPWEGVDYFIPNGDWHVDLQEILAGRSRGRPSLHELAVASGIPGKLDVAGSDVQALWQAGRIEHIVAYNECDAVTTYLLWLRVAHFAGFFDTDQYAAEQSLVRDLLTREGQRPGREHLQSYLTAWDHLARTRAP</sequence>
<dbReference type="Gene3D" id="3.30.420.10">
    <property type="entry name" value="Ribonuclease H-like superfamily/Ribonuclease H"/>
    <property type="match status" value="1"/>
</dbReference>
<evidence type="ECO:0000259" key="1">
    <source>
        <dbReference type="Pfam" id="PF10108"/>
    </source>
</evidence>
<proteinExistence type="predicted"/>
<dbReference type="CDD" id="cd05782">
    <property type="entry name" value="DNA_polB_like1_exo"/>
    <property type="match status" value="1"/>
</dbReference>
<feature type="non-terminal residue" evidence="2">
    <location>
        <position position="283"/>
    </location>
</feature>
<name>A0A382ETR3_9ZZZZ</name>
<dbReference type="Pfam" id="PF10108">
    <property type="entry name" value="DNA_pol_B_exo2"/>
    <property type="match status" value="1"/>
</dbReference>
<dbReference type="EMBL" id="UINC01046158">
    <property type="protein sequence ID" value="SVB53815.1"/>
    <property type="molecule type" value="Genomic_DNA"/>
</dbReference>
<organism evidence="2">
    <name type="scientific">marine metagenome</name>
    <dbReference type="NCBI Taxonomy" id="408172"/>
    <lineage>
        <taxon>unclassified sequences</taxon>
        <taxon>metagenomes</taxon>
        <taxon>ecological metagenomes</taxon>
    </lineage>
</organism>